<dbReference type="Pfam" id="PF01261">
    <property type="entry name" value="AP_endonuc_2"/>
    <property type="match status" value="1"/>
</dbReference>
<dbReference type="GO" id="GO:0016853">
    <property type="term" value="F:isomerase activity"/>
    <property type="evidence" value="ECO:0007669"/>
    <property type="project" value="UniProtKB-KW"/>
</dbReference>
<dbReference type="EMBL" id="JAGGKT010000010">
    <property type="protein sequence ID" value="MBP1933274.1"/>
    <property type="molecule type" value="Genomic_DNA"/>
</dbReference>
<comment type="caution">
    <text evidence="2">The sequence shown here is derived from an EMBL/GenBank/DDBJ whole genome shotgun (WGS) entry which is preliminary data.</text>
</comment>
<dbReference type="InterPro" id="IPR050312">
    <property type="entry name" value="IolE/XylAMocC-like"/>
</dbReference>
<keyword evidence="3" id="KW-1185">Reference proteome</keyword>
<accession>A0ABS4GSL9</accession>
<dbReference type="EC" id="5.3.99.11" evidence="2"/>
<dbReference type="Proteomes" id="UP001519343">
    <property type="component" value="Unassembled WGS sequence"/>
</dbReference>
<name>A0ABS4GSL9_9BACL</name>
<proteinExistence type="predicted"/>
<evidence type="ECO:0000313" key="2">
    <source>
        <dbReference type="EMBL" id="MBP1933274.1"/>
    </source>
</evidence>
<evidence type="ECO:0000259" key="1">
    <source>
        <dbReference type="Pfam" id="PF01261"/>
    </source>
</evidence>
<feature type="domain" description="Xylose isomerase-like TIM barrel" evidence="1">
    <location>
        <begin position="25"/>
        <end position="253"/>
    </location>
</feature>
<gene>
    <name evidence="2" type="ORF">J2Z37_003287</name>
</gene>
<evidence type="ECO:0000313" key="3">
    <source>
        <dbReference type="Proteomes" id="UP001519343"/>
    </source>
</evidence>
<reference evidence="2 3" key="1">
    <citation type="submission" date="2021-03" db="EMBL/GenBank/DDBJ databases">
        <title>Genomic Encyclopedia of Type Strains, Phase IV (KMG-IV): sequencing the most valuable type-strain genomes for metagenomic binning, comparative biology and taxonomic classification.</title>
        <authorList>
            <person name="Goeker M."/>
        </authorList>
    </citation>
    <scope>NUCLEOTIDE SEQUENCE [LARGE SCALE GENOMIC DNA]</scope>
    <source>
        <strain evidence="2 3">DSM 24738</strain>
    </source>
</reference>
<sequence>MIRTPFDLALNTITIKYASINEKIEMIKEAGFNCIELWSNEIQELISIDGNLNSFKELLNQHQMEILFVCPAPSYYPWHYDLTLLLLNDFKELFERSQALGASGIVMPIIGNIGTIPETISNTQKLCDIAASYNLVLGLEFIGSNRKLNTLESVLSVIEKVNRFNCKLVIDLFHVYRGNSNIKAIRRIDPERIMVVHLDDSMSIPISNLIGTKHRVFPGDGIIPIMNWIKLIKETGYHGPFSVEVFNEDYWQRNTKEVCIEAFQKTTAFLK</sequence>
<keyword evidence="2" id="KW-0413">Isomerase</keyword>
<dbReference type="InterPro" id="IPR013022">
    <property type="entry name" value="Xyl_isomerase-like_TIM-brl"/>
</dbReference>
<organism evidence="2 3">
    <name type="scientific">Ammoniphilus resinae</name>
    <dbReference type="NCBI Taxonomy" id="861532"/>
    <lineage>
        <taxon>Bacteria</taxon>
        <taxon>Bacillati</taxon>
        <taxon>Bacillota</taxon>
        <taxon>Bacilli</taxon>
        <taxon>Bacillales</taxon>
        <taxon>Paenibacillaceae</taxon>
        <taxon>Aneurinibacillus group</taxon>
        <taxon>Ammoniphilus</taxon>
    </lineage>
</organism>
<protein>
    <submittedName>
        <fullName evidence="2">2-keto-myo-inositol isomerase</fullName>
        <ecNumber evidence="2">5.3.99.11</ecNumber>
    </submittedName>
</protein>
<dbReference type="SUPFAM" id="SSF51658">
    <property type="entry name" value="Xylose isomerase-like"/>
    <property type="match status" value="1"/>
</dbReference>
<dbReference type="PANTHER" id="PTHR12110">
    <property type="entry name" value="HYDROXYPYRUVATE ISOMERASE"/>
    <property type="match status" value="1"/>
</dbReference>
<dbReference type="PANTHER" id="PTHR12110:SF21">
    <property type="entry name" value="XYLOSE ISOMERASE-LIKE TIM BARREL DOMAIN-CONTAINING PROTEIN"/>
    <property type="match status" value="1"/>
</dbReference>
<dbReference type="InterPro" id="IPR036237">
    <property type="entry name" value="Xyl_isomerase-like_sf"/>
</dbReference>
<dbReference type="Gene3D" id="3.20.20.150">
    <property type="entry name" value="Divalent-metal-dependent TIM barrel enzymes"/>
    <property type="match status" value="1"/>
</dbReference>
<dbReference type="RefSeq" id="WP_209811288.1">
    <property type="nucleotide sequence ID" value="NZ_JAGGKT010000010.1"/>
</dbReference>